<name>A0A8H4REH5_9HELO</name>
<feature type="region of interest" description="Disordered" evidence="1">
    <location>
        <begin position="668"/>
        <end position="698"/>
    </location>
</feature>
<feature type="compositionally biased region" description="Polar residues" evidence="1">
    <location>
        <begin position="1066"/>
        <end position="1096"/>
    </location>
</feature>
<feature type="compositionally biased region" description="Basic and acidic residues" evidence="1">
    <location>
        <begin position="949"/>
        <end position="959"/>
    </location>
</feature>
<dbReference type="Proteomes" id="UP000566819">
    <property type="component" value="Unassembled WGS sequence"/>
</dbReference>
<feature type="compositionally biased region" description="Basic and acidic residues" evidence="1">
    <location>
        <begin position="1373"/>
        <end position="1386"/>
    </location>
</feature>
<dbReference type="EMBL" id="JAAMPI010000785">
    <property type="protein sequence ID" value="KAF4628622.1"/>
    <property type="molecule type" value="Genomic_DNA"/>
</dbReference>
<evidence type="ECO:0000256" key="1">
    <source>
        <dbReference type="SAM" id="MobiDB-lite"/>
    </source>
</evidence>
<evidence type="ECO:0000313" key="2">
    <source>
        <dbReference type="EMBL" id="KAF4628622.1"/>
    </source>
</evidence>
<feature type="region of interest" description="Disordered" evidence="1">
    <location>
        <begin position="1144"/>
        <end position="1247"/>
    </location>
</feature>
<protein>
    <submittedName>
        <fullName evidence="2">Uncharacterized protein</fullName>
    </submittedName>
</protein>
<feature type="region of interest" description="Disordered" evidence="1">
    <location>
        <begin position="940"/>
        <end position="973"/>
    </location>
</feature>
<reference evidence="2 3" key="1">
    <citation type="submission" date="2020-03" db="EMBL/GenBank/DDBJ databases">
        <title>Draft Genome Sequence of Cudoniella acicularis.</title>
        <authorList>
            <person name="Buettner E."/>
            <person name="Kellner H."/>
        </authorList>
    </citation>
    <scope>NUCLEOTIDE SEQUENCE [LARGE SCALE GENOMIC DNA]</scope>
    <source>
        <strain evidence="2 3">DSM 108380</strain>
    </source>
</reference>
<feature type="region of interest" description="Disordered" evidence="1">
    <location>
        <begin position="1066"/>
        <end position="1128"/>
    </location>
</feature>
<organism evidence="2 3">
    <name type="scientific">Cudoniella acicularis</name>
    <dbReference type="NCBI Taxonomy" id="354080"/>
    <lineage>
        <taxon>Eukaryota</taxon>
        <taxon>Fungi</taxon>
        <taxon>Dikarya</taxon>
        <taxon>Ascomycota</taxon>
        <taxon>Pezizomycotina</taxon>
        <taxon>Leotiomycetes</taxon>
        <taxon>Helotiales</taxon>
        <taxon>Tricladiaceae</taxon>
        <taxon>Cudoniella</taxon>
    </lineage>
</organism>
<feature type="compositionally biased region" description="Polar residues" evidence="1">
    <location>
        <begin position="552"/>
        <end position="563"/>
    </location>
</feature>
<feature type="compositionally biased region" description="Polar residues" evidence="1">
    <location>
        <begin position="1225"/>
        <end position="1247"/>
    </location>
</feature>
<feature type="region of interest" description="Disordered" evidence="1">
    <location>
        <begin position="545"/>
        <end position="646"/>
    </location>
</feature>
<feature type="region of interest" description="Disordered" evidence="1">
    <location>
        <begin position="392"/>
        <end position="418"/>
    </location>
</feature>
<feature type="compositionally biased region" description="Polar residues" evidence="1">
    <location>
        <begin position="203"/>
        <end position="212"/>
    </location>
</feature>
<feature type="compositionally biased region" description="Low complexity" evidence="1">
    <location>
        <begin position="1147"/>
        <end position="1159"/>
    </location>
</feature>
<keyword evidence="3" id="KW-1185">Reference proteome</keyword>
<proteinExistence type="predicted"/>
<feature type="compositionally biased region" description="Polar residues" evidence="1">
    <location>
        <begin position="594"/>
        <end position="620"/>
    </location>
</feature>
<feature type="region of interest" description="Disordered" evidence="1">
    <location>
        <begin position="1293"/>
        <end position="1313"/>
    </location>
</feature>
<feature type="compositionally biased region" description="Low complexity" evidence="1">
    <location>
        <begin position="719"/>
        <end position="732"/>
    </location>
</feature>
<comment type="caution">
    <text evidence="2">The sequence shown here is derived from an EMBL/GenBank/DDBJ whole genome shotgun (WGS) entry which is preliminary data.</text>
</comment>
<feature type="compositionally biased region" description="Polar residues" evidence="1">
    <location>
        <begin position="253"/>
        <end position="270"/>
    </location>
</feature>
<feature type="compositionally biased region" description="Low complexity" evidence="1">
    <location>
        <begin position="1171"/>
        <end position="1190"/>
    </location>
</feature>
<gene>
    <name evidence="2" type="ORF">G7Y89_g9529</name>
</gene>
<sequence>MADATLSSPDPLNDSPAFQAPSKTRRSSTTRKSLPLQGSSPKKQMFELDVGDQISPQKIRVTVEAGKSSMGTSYAGYVEGDDDSPLLSHAPKNRRRERTTTTTIPLKGFEDSGNVAEPTPKRGRGRPRKSMATPVPAKKRGRASTPTRKLNTRRKSVGESIGEENNDENIQIGDGVEIVRAKGGSRSRSRKGASRKSAAAISQPFTSDSLEPSTRARKGRGRKKAAAQEDDAISEISAPEAGGQNEMGDNETELSVANSPSAYSTIRSTTTTGYDQEDIVIARFSPGNETPRRTGWSSPRVIDASEQLDSRLDVVDRSLVGERSYHDHYEEEDLMVASELALEEEDYTAPSTEQDIQYEDEEVDGLGNMPEFDTILESEGFSMISVESVPSLRDHLSSPANQEESHVPREPKNRSLLPIQETETARNDSFSSIPGEVLEAATPRPKGHSKILSVETATVEDSVPSMAAQVLESATPAHNPRVQELLSVNRARGGDSFSSVAPETLETAAPARSQQIRHLAATIKQDEDYDDSFSAIPDAILDAATPARPTYPNGSRPASSGCNPDTLKIPVPEQKVASSQATKGASPRLLTPEETPSPTSDDNNLQDSKTNGKSLTNAKQLSKKEPAQESSMIQSQMPSSPPSLAPRRYTYTAHLRQNRQLHQDLTETPSITFSSPSLPPPLHQIKEQTGYSQRPADVQRPTLSPIARAGRVLQNVIVPSSPRSRSQSLRSPFKSPAAERKSSSIAREFQAPILQDRRGMPLPKLDLTGNLAVFPPQETRWSRQVNQDDPFRNDGAATTRHLPLPQQKQQYALGLPEQRHLSDSRFAKVKSEIGSIRSEDAMSWQTEDEIYMDDNATSMANNINSSLSARIVSPDESDNAPCSSGSEVAWDRKLAAERDAVSKQIGRANVDQVIVINSDDGQAEAQEDDDEDFGLLLETMNSSSPLPMQREEPPKETKEKPRRSKIPSPWRKNSKRLVYSDELSHLSSPVATQPSFAGDIVDDAVPKPVTVRRASTSYQDSASSDDLDLSGWQIPQKSNFQPRVRQSGNLDLSALLGTSPAKQLPVLSTASSKASSQLERNSEKSQSSEPATSQEPMSFVPIPQKMGFRPRARTQVSNSLISSPPKGPSLGLFSGLPMAALSKVMEPSSSKPLTPSSPSRHNLVGKIGTLSVNRSSPDSSNDSSMSTSSNNEKENQNIAGRTLKWTQTIPLTSKDEMKTPPLASPTKSCLRSPMKTPSTYLQSSADLSPSKAVTFVSSSPLPSSPPHRLLSSTTWSKDHWILLETILQTWKPENQDLPGSENSEGRKRRNSTRVISKLLGRTVRSDGDSMVMEQWHLEVVDQFRGHVPGWEEKAIAMRVFSLIAGAERRKRRADAEAGRGEQEKTGMEGAVVL</sequence>
<feature type="region of interest" description="Disordered" evidence="1">
    <location>
        <begin position="1371"/>
        <end position="1393"/>
    </location>
</feature>
<accession>A0A8H4REH5</accession>
<feature type="compositionally biased region" description="Basic residues" evidence="1">
    <location>
        <begin position="183"/>
        <end position="194"/>
    </location>
</feature>
<feature type="compositionally biased region" description="Basic and acidic residues" evidence="1">
    <location>
        <begin position="403"/>
        <end position="413"/>
    </location>
</feature>
<feature type="region of interest" description="Disordered" evidence="1">
    <location>
        <begin position="717"/>
        <end position="748"/>
    </location>
</feature>
<feature type="compositionally biased region" description="Polar residues" evidence="1">
    <location>
        <begin position="1196"/>
        <end position="1211"/>
    </location>
</feature>
<feature type="compositionally biased region" description="Basic residues" evidence="1">
    <location>
        <begin position="215"/>
        <end position="225"/>
    </location>
</feature>
<dbReference type="OrthoDB" id="3946221at2759"/>
<feature type="compositionally biased region" description="Polar residues" evidence="1">
    <location>
        <begin position="1"/>
        <end position="10"/>
    </location>
</feature>
<feature type="region of interest" description="Disordered" evidence="1">
    <location>
        <begin position="1"/>
        <end position="270"/>
    </location>
</feature>
<evidence type="ECO:0000313" key="3">
    <source>
        <dbReference type="Proteomes" id="UP000566819"/>
    </source>
</evidence>